<comment type="subcellular location">
    <subcellularLocation>
        <location evidence="5">Cytoplasm</location>
    </subcellularLocation>
</comment>
<name>J4H1V5_9APHY</name>
<dbReference type="InterPro" id="IPR045237">
    <property type="entry name" value="COPS7/eIF3m"/>
</dbReference>
<dbReference type="InterPro" id="IPR000717">
    <property type="entry name" value="PCI_dom"/>
</dbReference>
<dbReference type="GO" id="GO:0033290">
    <property type="term" value="C:eukaryotic 48S preinitiation complex"/>
    <property type="evidence" value="ECO:0007669"/>
    <property type="project" value="UniProtKB-UniRule"/>
</dbReference>
<comment type="similarity">
    <text evidence="1">Belongs to the CSN7/EIF3M family. CSN7 subfamily.</text>
</comment>
<dbReference type="InParanoid" id="J4H1V5"/>
<dbReference type="PROSITE" id="PS50250">
    <property type="entry name" value="PCI"/>
    <property type="match status" value="1"/>
</dbReference>
<dbReference type="HOGENOM" id="CLU_035254_3_0_1"/>
<dbReference type="GO" id="GO:0001732">
    <property type="term" value="P:formation of cytoplasmic translation initiation complex"/>
    <property type="evidence" value="ECO:0007669"/>
    <property type="project" value="UniProtKB-UniRule"/>
</dbReference>
<dbReference type="GeneID" id="24095345"/>
<dbReference type="InterPro" id="IPR027528">
    <property type="entry name" value="eIF3m"/>
</dbReference>
<evidence type="ECO:0000256" key="5">
    <source>
        <dbReference type="HAMAP-Rule" id="MF_03012"/>
    </source>
</evidence>
<reference evidence="7 8" key="1">
    <citation type="journal article" date="2012" name="Appl. Environ. Microbiol.">
        <title>Short-read sequencing for genomic analysis of the brown rot fungus Fibroporia radiculosa.</title>
        <authorList>
            <person name="Tang J.D."/>
            <person name="Perkins A.D."/>
            <person name="Sonstegard T.S."/>
            <person name="Schroeder S.G."/>
            <person name="Burgess S.C."/>
            <person name="Diehl S.V."/>
        </authorList>
    </citation>
    <scope>NUCLEOTIDE SEQUENCE [LARGE SCALE GENOMIC DNA]</scope>
    <source>
        <strain evidence="7 8">TFFH 294</strain>
    </source>
</reference>
<keyword evidence="3 5" id="KW-0396">Initiation factor</keyword>
<dbReference type="PANTHER" id="PTHR15350:SF2">
    <property type="entry name" value="EUKARYOTIC TRANSLATION INITIATION FACTOR 3 SUBUNIT M"/>
    <property type="match status" value="1"/>
</dbReference>
<evidence type="ECO:0000313" key="8">
    <source>
        <dbReference type="Proteomes" id="UP000006352"/>
    </source>
</evidence>
<evidence type="ECO:0000256" key="1">
    <source>
        <dbReference type="ARBA" id="ARBA00008482"/>
    </source>
</evidence>
<organism evidence="7 8">
    <name type="scientific">Fibroporia radiculosa</name>
    <dbReference type="NCBI Taxonomy" id="599839"/>
    <lineage>
        <taxon>Eukaryota</taxon>
        <taxon>Fungi</taxon>
        <taxon>Dikarya</taxon>
        <taxon>Basidiomycota</taxon>
        <taxon>Agaricomycotina</taxon>
        <taxon>Agaricomycetes</taxon>
        <taxon>Polyporales</taxon>
        <taxon>Fibroporiaceae</taxon>
        <taxon>Fibroporia</taxon>
    </lineage>
</organism>
<comment type="function">
    <text evidence="5">Component of the eukaryotic translation initiation factor 3 (eIF-3) complex, which is involved in protein synthesis of a specialized repertoire of mRNAs and, together with other initiation factors, stimulates binding of mRNA and methionyl-tRNAi to the 40S ribosome. The eIF-3 complex specifically targets and initiates translation of a subset of mRNAs involved in cell proliferation.</text>
</comment>
<dbReference type="Proteomes" id="UP000006352">
    <property type="component" value="Unassembled WGS sequence"/>
</dbReference>
<dbReference type="InterPro" id="IPR040750">
    <property type="entry name" value="eIF3m_C_helix"/>
</dbReference>
<dbReference type="GO" id="GO:0016282">
    <property type="term" value="C:eukaryotic 43S preinitiation complex"/>
    <property type="evidence" value="ECO:0007669"/>
    <property type="project" value="UniProtKB-UniRule"/>
</dbReference>
<dbReference type="STRING" id="599839.J4H1V5"/>
<proteinExistence type="inferred from homology"/>
<dbReference type="AlphaFoldDB" id="J4H1V5"/>
<dbReference type="GO" id="GO:0003743">
    <property type="term" value="F:translation initiation factor activity"/>
    <property type="evidence" value="ECO:0007669"/>
    <property type="project" value="UniProtKB-UniRule"/>
</dbReference>
<feature type="domain" description="PCI" evidence="6">
    <location>
        <begin position="205"/>
        <end position="384"/>
    </location>
</feature>
<keyword evidence="4 5" id="KW-0648">Protein biosynthesis</keyword>
<gene>
    <name evidence="7" type="ORF">FIBRA_02466</name>
</gene>
<accession>J4H1V5</accession>
<protein>
    <recommendedName>
        <fullName evidence="5">Eukaryotic translation initiation factor 3 subunit M</fullName>
        <shortName evidence="5">eIF3m</shortName>
    </recommendedName>
</protein>
<sequence>MVATDAVSVFTEGTFSEQIRELVDYLARSQPEEAQPAYVQPFAEILETTEGQVAIEEDQSRREKVFIMVLDEVKGLGEGSEKEMEGFFNLLFSHLVSLLALDAAETREHITILLQTIATSSDQTLIKYRILSNFFNTLPRPSSLRLLVYRTLLEIASAHDELGSLNLSRTEVEKWLQEWDVSSEEKSAFLQHVAASFSKCGCSEISYEYFLSYVRSLPSSSSSAQSAAIDAIAAALRLPHLFDFDALFRLDAVVAAKDHELFSLLHIFLNNDLHDYKAWAESHADAFTKYDLDKAQLERKIRLLTLATLGFQNIGHDVPYSSIASALEVDSSQVERWVIDGEFPPNLALRQFLTRMLSLVIRAGLLSGRLSQTTQTLHVSRAAARAFDRPQWETLEKRLLSWKAGLASVLDVVAAARKKGGAEVVVNGAASVPTAIEPAPQAAATAA</sequence>
<dbReference type="Pfam" id="PF18005">
    <property type="entry name" value="eIF3m_C_helix"/>
    <property type="match status" value="1"/>
</dbReference>
<evidence type="ECO:0000256" key="3">
    <source>
        <dbReference type="ARBA" id="ARBA00022540"/>
    </source>
</evidence>
<dbReference type="GO" id="GO:0071541">
    <property type="term" value="C:eukaryotic translation initiation factor 3 complex, eIF3m"/>
    <property type="evidence" value="ECO:0007669"/>
    <property type="project" value="UniProtKB-UniRule"/>
</dbReference>
<dbReference type="PANTHER" id="PTHR15350">
    <property type="entry name" value="COP9 SIGNALOSOME COMPLEX SUBUNIT 7/DENDRITIC CELL PROTEIN GA17"/>
    <property type="match status" value="1"/>
</dbReference>
<evidence type="ECO:0000259" key="6">
    <source>
        <dbReference type="PROSITE" id="PS50250"/>
    </source>
</evidence>
<dbReference type="RefSeq" id="XP_012179717.1">
    <property type="nucleotide sequence ID" value="XM_012324327.1"/>
</dbReference>
<evidence type="ECO:0000313" key="7">
    <source>
        <dbReference type="EMBL" id="CCM00434.1"/>
    </source>
</evidence>
<dbReference type="HAMAP" id="MF_03012">
    <property type="entry name" value="eIF3m"/>
    <property type="match status" value="1"/>
</dbReference>
<dbReference type="SUPFAM" id="SSF48371">
    <property type="entry name" value="ARM repeat"/>
    <property type="match status" value="1"/>
</dbReference>
<keyword evidence="2 5" id="KW-0963">Cytoplasm</keyword>
<comment type="similarity">
    <text evidence="5">Belongs to the eIF-3 subunit M family.</text>
</comment>
<evidence type="ECO:0000256" key="2">
    <source>
        <dbReference type="ARBA" id="ARBA00022490"/>
    </source>
</evidence>
<dbReference type="InterPro" id="IPR016024">
    <property type="entry name" value="ARM-type_fold"/>
</dbReference>
<dbReference type="SMART" id="SM00088">
    <property type="entry name" value="PINT"/>
    <property type="match status" value="1"/>
</dbReference>
<dbReference type="OrthoDB" id="10267031at2759"/>
<evidence type="ECO:0000256" key="4">
    <source>
        <dbReference type="ARBA" id="ARBA00022917"/>
    </source>
</evidence>
<keyword evidence="8" id="KW-1185">Reference proteome</keyword>
<dbReference type="FunCoup" id="J4H1V5">
    <property type="interactions" value="578"/>
</dbReference>
<comment type="subunit">
    <text evidence="5">Component of the eukaryotic translation initiation factor 3 (eIF-3) complex.</text>
</comment>
<dbReference type="EMBL" id="HE796982">
    <property type="protein sequence ID" value="CCM00434.1"/>
    <property type="molecule type" value="Genomic_DNA"/>
</dbReference>